<feature type="domain" description="NAC" evidence="6">
    <location>
        <begin position="6"/>
        <end position="158"/>
    </location>
</feature>
<dbReference type="InterPro" id="IPR003441">
    <property type="entry name" value="NAC-dom"/>
</dbReference>
<keyword evidence="5" id="KW-0539">Nucleus</keyword>
<sequence length="665" mass="75773">MAPVSLPPGFRFHPTDEELVAYYLKRKINGRKIDLEIIPEVDLYKCEPWDLPGKSLLPSKDLEWYFFSPRDRKYPNGSRTNRATKAGYWKATGKDRKVNSQTRAVGMKKTLVYYRGRAPHGARTDWVMHEYRLDERECETPSGLQVQDAYALCRVFKKTATGPKIGEHYAITTTNQLTSDHSSSIELYSEGRCEDLESSDYRMPYDSFSPNMVAGSSLDINGTRDGKWMQFLSEDAFNNFTPPPFPNYGTVSYPPSKVDISLECARLQHRFSLPSLEVEDFPQVGFTAQLTPICESASGTDILQEILSVAQASHELINQTNYSETWGVNYAPDDDFSFMIGRDNYNQVNGMSSERYMDKPWEDPNTMSIQIGDLDEDFKAERMVENLRWVGMSDKDLEKNFNEEHKIVPIEDISNFPRREEHGECGHNKSGEELNDSEMNSFPLGFINNEPNENFLDDGNLEDYSGSPSFEVIEEIKVNHGMFISTRQVAETFFLQIVPSQTVKVHLNPVMMSNFSIEKADAQITTENNRGSFFRKFKEFARGKFVEFTTSINPCRETACAIICVVALLLVHIYLGGQMEEEKLIMDGFSTTDNVKEKAGCSDNMKNKKRPAGRIKCNDRREEASLVINTKGGNSFSAFYKSIEIFLTIYLALCNMWANHIIPRA</sequence>
<dbReference type="SUPFAM" id="SSF101941">
    <property type="entry name" value="NAC domain"/>
    <property type="match status" value="1"/>
</dbReference>
<evidence type="ECO:0000256" key="4">
    <source>
        <dbReference type="ARBA" id="ARBA00023163"/>
    </source>
</evidence>
<evidence type="ECO:0000256" key="2">
    <source>
        <dbReference type="ARBA" id="ARBA00023015"/>
    </source>
</evidence>
<gene>
    <name evidence="7" type="ORF">FSB_LOCUS16980</name>
</gene>
<keyword evidence="3" id="KW-0238">DNA-binding</keyword>
<protein>
    <recommendedName>
        <fullName evidence="6">NAC domain-containing protein</fullName>
    </recommendedName>
</protein>
<name>A0A2N9FPF7_FAGSY</name>
<evidence type="ECO:0000256" key="1">
    <source>
        <dbReference type="ARBA" id="ARBA00004123"/>
    </source>
</evidence>
<dbReference type="PANTHER" id="PTHR31744">
    <property type="entry name" value="PROTEIN CUP-SHAPED COTYLEDON 2-RELATED"/>
    <property type="match status" value="1"/>
</dbReference>
<dbReference type="FunFam" id="2.170.150.80:FF:000002">
    <property type="entry name" value="Nac domain-containing protein 86"/>
    <property type="match status" value="1"/>
</dbReference>
<organism evidence="7">
    <name type="scientific">Fagus sylvatica</name>
    <name type="common">Beechnut</name>
    <dbReference type="NCBI Taxonomy" id="28930"/>
    <lineage>
        <taxon>Eukaryota</taxon>
        <taxon>Viridiplantae</taxon>
        <taxon>Streptophyta</taxon>
        <taxon>Embryophyta</taxon>
        <taxon>Tracheophyta</taxon>
        <taxon>Spermatophyta</taxon>
        <taxon>Magnoliopsida</taxon>
        <taxon>eudicotyledons</taxon>
        <taxon>Gunneridae</taxon>
        <taxon>Pentapetalae</taxon>
        <taxon>rosids</taxon>
        <taxon>fabids</taxon>
        <taxon>Fagales</taxon>
        <taxon>Fagaceae</taxon>
        <taxon>Fagus</taxon>
    </lineage>
</organism>
<reference evidence="7" key="1">
    <citation type="submission" date="2018-02" db="EMBL/GenBank/DDBJ databases">
        <authorList>
            <person name="Cohen D.B."/>
            <person name="Kent A.D."/>
        </authorList>
    </citation>
    <scope>NUCLEOTIDE SEQUENCE</scope>
</reference>
<comment type="subcellular location">
    <subcellularLocation>
        <location evidence="1">Nucleus</location>
    </subcellularLocation>
</comment>
<evidence type="ECO:0000259" key="6">
    <source>
        <dbReference type="PROSITE" id="PS51005"/>
    </source>
</evidence>
<dbReference type="GO" id="GO:0003677">
    <property type="term" value="F:DNA binding"/>
    <property type="evidence" value="ECO:0007669"/>
    <property type="project" value="UniProtKB-KW"/>
</dbReference>
<evidence type="ECO:0000256" key="3">
    <source>
        <dbReference type="ARBA" id="ARBA00023125"/>
    </source>
</evidence>
<dbReference type="Pfam" id="PF02365">
    <property type="entry name" value="NAM"/>
    <property type="match status" value="1"/>
</dbReference>
<dbReference type="GO" id="GO:0006355">
    <property type="term" value="P:regulation of DNA-templated transcription"/>
    <property type="evidence" value="ECO:0007669"/>
    <property type="project" value="InterPro"/>
</dbReference>
<dbReference type="PANTHER" id="PTHR31744:SF210">
    <property type="entry name" value="NAC DOMAIN-CONTAINING PROTEIN 86-LIKE"/>
    <property type="match status" value="1"/>
</dbReference>
<dbReference type="Gene3D" id="2.170.150.80">
    <property type="entry name" value="NAC domain"/>
    <property type="match status" value="1"/>
</dbReference>
<dbReference type="AlphaFoldDB" id="A0A2N9FPF7"/>
<evidence type="ECO:0000313" key="7">
    <source>
        <dbReference type="EMBL" id="SPC89098.1"/>
    </source>
</evidence>
<dbReference type="EMBL" id="OIVN01001043">
    <property type="protein sequence ID" value="SPC89098.1"/>
    <property type="molecule type" value="Genomic_DNA"/>
</dbReference>
<keyword evidence="2" id="KW-0805">Transcription regulation</keyword>
<dbReference type="GO" id="GO:0005634">
    <property type="term" value="C:nucleus"/>
    <property type="evidence" value="ECO:0007669"/>
    <property type="project" value="UniProtKB-SubCell"/>
</dbReference>
<proteinExistence type="predicted"/>
<accession>A0A2N9FPF7</accession>
<dbReference type="PROSITE" id="PS51005">
    <property type="entry name" value="NAC"/>
    <property type="match status" value="1"/>
</dbReference>
<dbReference type="InterPro" id="IPR036093">
    <property type="entry name" value="NAC_dom_sf"/>
</dbReference>
<evidence type="ECO:0000256" key="5">
    <source>
        <dbReference type="ARBA" id="ARBA00023242"/>
    </source>
</evidence>
<keyword evidence="4" id="KW-0804">Transcription</keyword>